<keyword evidence="6" id="KW-0418">Kinase</keyword>
<comment type="pathway">
    <text evidence="2">Carbohydrate degradation; glycolysis; D-glyceraldehyde 3-phosphate and glycerone phosphate from D-glucose: step 3/4.</text>
</comment>
<accession>A0A060YIV6</accession>
<evidence type="ECO:0000256" key="1">
    <source>
        <dbReference type="ARBA" id="ARBA00001946"/>
    </source>
</evidence>
<proteinExistence type="predicted"/>
<comment type="catalytic activity">
    <reaction evidence="9">
        <text>beta-D-fructose 6-phosphate + ATP = beta-D-fructose 1,6-bisphosphate + ADP + H(+)</text>
        <dbReference type="Rhea" id="RHEA:16109"/>
        <dbReference type="ChEBI" id="CHEBI:15378"/>
        <dbReference type="ChEBI" id="CHEBI:30616"/>
        <dbReference type="ChEBI" id="CHEBI:32966"/>
        <dbReference type="ChEBI" id="CHEBI:57634"/>
        <dbReference type="ChEBI" id="CHEBI:456216"/>
        <dbReference type="EC" id="2.7.1.11"/>
    </reaction>
</comment>
<dbReference type="GO" id="GO:0046872">
    <property type="term" value="F:metal ion binding"/>
    <property type="evidence" value="ECO:0007669"/>
    <property type="project" value="UniProtKB-KW"/>
</dbReference>
<dbReference type="EMBL" id="FR911856">
    <property type="protein sequence ID" value="CDQ91482.1"/>
    <property type="molecule type" value="Genomic_DNA"/>
</dbReference>
<evidence type="ECO:0000259" key="10">
    <source>
        <dbReference type="Pfam" id="PF00365"/>
    </source>
</evidence>
<keyword evidence="3" id="KW-0963">Cytoplasm</keyword>
<name>A0A060YIV6_ONCMY</name>
<feature type="domain" description="Phosphofructokinase" evidence="10">
    <location>
        <begin position="90"/>
        <end position="134"/>
    </location>
</feature>
<keyword evidence="8" id="KW-0324">Glycolysis</keyword>
<dbReference type="SUPFAM" id="SSF53784">
    <property type="entry name" value="Phosphofructokinase"/>
    <property type="match status" value="1"/>
</dbReference>
<reference evidence="11" key="1">
    <citation type="journal article" date="2014" name="Nat. Commun.">
        <title>The rainbow trout genome provides novel insights into evolution after whole-genome duplication in vertebrates.</title>
        <authorList>
            <person name="Berthelot C."/>
            <person name="Brunet F."/>
            <person name="Chalopin D."/>
            <person name="Juanchich A."/>
            <person name="Bernard M."/>
            <person name="Noel B."/>
            <person name="Bento P."/>
            <person name="Da Silva C."/>
            <person name="Labadie K."/>
            <person name="Alberti A."/>
            <person name="Aury J.M."/>
            <person name="Louis A."/>
            <person name="Dehais P."/>
            <person name="Bardou P."/>
            <person name="Montfort J."/>
            <person name="Klopp C."/>
            <person name="Cabau C."/>
            <person name="Gaspin C."/>
            <person name="Thorgaard G.H."/>
            <person name="Boussaha M."/>
            <person name="Quillet E."/>
            <person name="Guyomard R."/>
            <person name="Galiana D."/>
            <person name="Bobe J."/>
            <person name="Volff J.N."/>
            <person name="Genet C."/>
            <person name="Wincker P."/>
            <person name="Jaillon O."/>
            <person name="Roest Crollius H."/>
            <person name="Guiguen Y."/>
        </authorList>
    </citation>
    <scope>NUCLEOTIDE SEQUENCE [LARGE SCALE GENOMIC DNA]</scope>
</reference>
<evidence type="ECO:0000256" key="9">
    <source>
        <dbReference type="ARBA" id="ARBA00048070"/>
    </source>
</evidence>
<dbReference type="GO" id="GO:0048029">
    <property type="term" value="F:monosaccharide binding"/>
    <property type="evidence" value="ECO:0007669"/>
    <property type="project" value="TreeGrafter"/>
</dbReference>
<dbReference type="InterPro" id="IPR022953">
    <property type="entry name" value="ATP_PFK"/>
</dbReference>
<dbReference type="UniPathway" id="UPA00109">
    <property type="reaction ID" value="UER00182"/>
</dbReference>
<dbReference type="PaxDb" id="8022-A0A060YIV6"/>
<dbReference type="GO" id="GO:0070095">
    <property type="term" value="F:fructose-6-phosphate binding"/>
    <property type="evidence" value="ECO:0007669"/>
    <property type="project" value="TreeGrafter"/>
</dbReference>
<evidence type="ECO:0000256" key="3">
    <source>
        <dbReference type="ARBA" id="ARBA00022490"/>
    </source>
</evidence>
<evidence type="ECO:0000256" key="2">
    <source>
        <dbReference type="ARBA" id="ARBA00004679"/>
    </source>
</evidence>
<evidence type="ECO:0000313" key="12">
    <source>
        <dbReference type="Proteomes" id="UP000193380"/>
    </source>
</evidence>
<dbReference type="GO" id="GO:0016020">
    <property type="term" value="C:membrane"/>
    <property type="evidence" value="ECO:0007669"/>
    <property type="project" value="TreeGrafter"/>
</dbReference>
<dbReference type="Gene3D" id="3.40.50.450">
    <property type="match status" value="2"/>
</dbReference>
<evidence type="ECO:0000256" key="6">
    <source>
        <dbReference type="ARBA" id="ARBA00022777"/>
    </source>
</evidence>
<sequence length="137" mass="14655">SSKVGVEAVVALLEATPETPACVIGLSGNQAVRLPLVECVQMTKEVQKAMNEKRFDEAIQLRGRSFENNWNMYKLLAFQKPAVTKSNHTLAVLNVGAPAAGMNAAVRSAVRVALAYGHKVYSVNDGFEGLANGAVRI</sequence>
<dbReference type="Proteomes" id="UP000193380">
    <property type="component" value="Unassembled WGS sequence"/>
</dbReference>
<dbReference type="PRINTS" id="PR00476">
    <property type="entry name" value="PHFRCTKINASE"/>
</dbReference>
<dbReference type="GO" id="GO:0016208">
    <property type="term" value="F:AMP binding"/>
    <property type="evidence" value="ECO:0007669"/>
    <property type="project" value="TreeGrafter"/>
</dbReference>
<dbReference type="GO" id="GO:0030388">
    <property type="term" value="P:fructose 1,6-bisphosphate metabolic process"/>
    <property type="evidence" value="ECO:0007669"/>
    <property type="project" value="TreeGrafter"/>
</dbReference>
<gene>
    <name evidence="11" type="ORF">GSONMT00009460001</name>
</gene>
<evidence type="ECO:0000256" key="7">
    <source>
        <dbReference type="ARBA" id="ARBA00022842"/>
    </source>
</evidence>
<evidence type="ECO:0000256" key="4">
    <source>
        <dbReference type="ARBA" id="ARBA00022679"/>
    </source>
</evidence>
<dbReference type="Pfam" id="PF00365">
    <property type="entry name" value="PFK"/>
    <property type="match status" value="1"/>
</dbReference>
<dbReference type="PANTHER" id="PTHR13697:SF14">
    <property type="entry name" value="ATP-DEPENDENT 6-PHOSPHOFRUCTOKINASE, LIVER TYPE"/>
    <property type="match status" value="1"/>
</dbReference>
<comment type="cofactor">
    <cofactor evidence="1">
        <name>Mg(2+)</name>
        <dbReference type="ChEBI" id="CHEBI:18420"/>
    </cofactor>
</comment>
<protein>
    <recommendedName>
        <fullName evidence="10">Phosphofructokinase domain-containing protein</fullName>
    </recommendedName>
</protein>
<evidence type="ECO:0000256" key="5">
    <source>
        <dbReference type="ARBA" id="ARBA00022723"/>
    </source>
</evidence>
<dbReference type="GO" id="GO:0005945">
    <property type="term" value="C:6-phosphofructokinase complex"/>
    <property type="evidence" value="ECO:0007669"/>
    <property type="project" value="TreeGrafter"/>
</dbReference>
<evidence type="ECO:0000256" key="8">
    <source>
        <dbReference type="ARBA" id="ARBA00023152"/>
    </source>
</evidence>
<dbReference type="GO" id="GO:0042802">
    <property type="term" value="F:identical protein binding"/>
    <property type="evidence" value="ECO:0007669"/>
    <property type="project" value="TreeGrafter"/>
</dbReference>
<dbReference type="AlphaFoldDB" id="A0A060YIV6"/>
<reference evidence="11" key="2">
    <citation type="submission" date="2014-03" db="EMBL/GenBank/DDBJ databases">
        <authorList>
            <person name="Genoscope - CEA"/>
        </authorList>
    </citation>
    <scope>NUCLEOTIDE SEQUENCE</scope>
</reference>
<organism evidence="11 12">
    <name type="scientific">Oncorhynchus mykiss</name>
    <name type="common">Rainbow trout</name>
    <name type="synonym">Salmo gairdneri</name>
    <dbReference type="NCBI Taxonomy" id="8022"/>
    <lineage>
        <taxon>Eukaryota</taxon>
        <taxon>Metazoa</taxon>
        <taxon>Chordata</taxon>
        <taxon>Craniata</taxon>
        <taxon>Vertebrata</taxon>
        <taxon>Euteleostomi</taxon>
        <taxon>Actinopterygii</taxon>
        <taxon>Neopterygii</taxon>
        <taxon>Teleostei</taxon>
        <taxon>Protacanthopterygii</taxon>
        <taxon>Salmoniformes</taxon>
        <taxon>Salmonidae</taxon>
        <taxon>Salmoninae</taxon>
        <taxon>Oncorhynchus</taxon>
    </lineage>
</organism>
<feature type="non-terminal residue" evidence="11">
    <location>
        <position position="1"/>
    </location>
</feature>
<dbReference type="InterPro" id="IPR035966">
    <property type="entry name" value="PKF_sf"/>
</dbReference>
<dbReference type="GO" id="GO:0006002">
    <property type="term" value="P:fructose 6-phosphate metabolic process"/>
    <property type="evidence" value="ECO:0007669"/>
    <property type="project" value="InterPro"/>
</dbReference>
<keyword evidence="7" id="KW-0460">Magnesium</keyword>
<dbReference type="PANTHER" id="PTHR13697">
    <property type="entry name" value="PHOSPHOFRUCTOKINASE"/>
    <property type="match status" value="1"/>
</dbReference>
<keyword evidence="5" id="KW-0479">Metal-binding</keyword>
<dbReference type="STRING" id="8022.A0A060YIV6"/>
<dbReference type="GO" id="GO:0061621">
    <property type="term" value="P:canonical glycolysis"/>
    <property type="evidence" value="ECO:0007669"/>
    <property type="project" value="TreeGrafter"/>
</dbReference>
<dbReference type="InterPro" id="IPR000023">
    <property type="entry name" value="Phosphofructokinase_dom"/>
</dbReference>
<dbReference type="GO" id="GO:0003872">
    <property type="term" value="F:6-phosphofructokinase activity"/>
    <property type="evidence" value="ECO:0007669"/>
    <property type="project" value="UniProtKB-EC"/>
</dbReference>
<evidence type="ECO:0000313" key="11">
    <source>
        <dbReference type="EMBL" id="CDQ91482.1"/>
    </source>
</evidence>
<dbReference type="GO" id="GO:0005524">
    <property type="term" value="F:ATP binding"/>
    <property type="evidence" value="ECO:0007669"/>
    <property type="project" value="TreeGrafter"/>
</dbReference>
<keyword evidence="4" id="KW-0808">Transferase</keyword>